<proteinExistence type="predicted"/>
<dbReference type="AlphaFoldDB" id="A0A2R4MXC6"/>
<evidence type="ECO:0000313" key="1">
    <source>
        <dbReference type="EMBL" id="AVX19483.1"/>
    </source>
</evidence>
<keyword evidence="2" id="KW-1185">Reference proteome</keyword>
<gene>
    <name evidence="1" type="ORF">CFE_0284</name>
</gene>
<evidence type="ECO:0000313" key="2">
    <source>
        <dbReference type="Proteomes" id="UP000241323"/>
    </source>
</evidence>
<reference evidence="1 2" key="1">
    <citation type="submission" date="2018-04" db="EMBL/GenBank/DDBJ databases">
        <title>Genomic insights into metabolic versatility of Carboxydocella thermautotrophica capable of coupling hydrogenogenic CO oxidation with the reduction of Fe(III) minerals in Kamchatka hot springs.</title>
        <authorList>
            <person name="Toshchakov S.V."/>
            <person name="Tepliuk A.V."/>
            <person name="Gavrilov S.N."/>
            <person name="Kublanov I.V."/>
            <person name="Lebedinsky A.V."/>
            <person name="Bonch-Osmolovskaya E.A."/>
            <person name="Rusakov V.S."/>
            <person name="Chistyakova N.I."/>
            <person name="Korzhenkov A."/>
            <person name="Zavarsina D.G."/>
            <person name="Sokolova T.G."/>
        </authorList>
    </citation>
    <scope>NUCLEOTIDE SEQUENCE [LARGE SCALE GENOMIC DNA]</scope>
    <source>
        <strain evidence="1 2">019</strain>
    </source>
</reference>
<name>A0A2R4MXC6_CARTR</name>
<organism evidence="1 2">
    <name type="scientific">Carboxydocella thermautotrophica</name>
    <dbReference type="NCBI Taxonomy" id="178899"/>
    <lineage>
        <taxon>Bacteria</taxon>
        <taxon>Bacillati</taxon>
        <taxon>Bacillota</taxon>
        <taxon>Clostridia</taxon>
        <taxon>Eubacteriales</taxon>
        <taxon>Clostridiales Family XVI. Incertae Sedis</taxon>
        <taxon>Carboxydocella</taxon>
    </lineage>
</organism>
<dbReference type="Proteomes" id="UP000241323">
    <property type="component" value="Chromosome"/>
</dbReference>
<dbReference type="EMBL" id="CP028491">
    <property type="protein sequence ID" value="AVX19483.1"/>
    <property type="molecule type" value="Genomic_DNA"/>
</dbReference>
<protein>
    <submittedName>
        <fullName evidence="1">Uncharacterized protein</fullName>
    </submittedName>
</protein>
<sequence>MLSWRELIAAIFWLGLILLAVLGSTLGQTQFIYNQF</sequence>
<accession>A0A2R4MXC6</accession>
<dbReference type="KEGG" id="cthm:CFE_0284"/>